<dbReference type="Proteomes" id="UP001153620">
    <property type="component" value="Chromosome 1"/>
</dbReference>
<feature type="chain" id="PRO_5040366734" description="Ionotropic receptor" evidence="9">
    <location>
        <begin position="22"/>
        <end position="628"/>
    </location>
</feature>
<evidence type="ECO:0000256" key="1">
    <source>
        <dbReference type="ARBA" id="ARBA00004651"/>
    </source>
</evidence>
<reference evidence="10" key="1">
    <citation type="submission" date="2022-01" db="EMBL/GenBank/DDBJ databases">
        <authorList>
            <person name="King R."/>
        </authorList>
    </citation>
    <scope>NUCLEOTIDE SEQUENCE</scope>
</reference>
<protein>
    <recommendedName>
        <fullName evidence="12">Ionotropic receptor</fullName>
    </recommendedName>
</protein>
<evidence type="ECO:0000313" key="11">
    <source>
        <dbReference type="Proteomes" id="UP001153620"/>
    </source>
</evidence>
<evidence type="ECO:0008006" key="12">
    <source>
        <dbReference type="Google" id="ProtNLM"/>
    </source>
</evidence>
<feature type="transmembrane region" description="Helical" evidence="8">
    <location>
        <begin position="369"/>
        <end position="387"/>
    </location>
</feature>
<keyword evidence="5 8" id="KW-0472">Membrane</keyword>
<keyword evidence="3 8" id="KW-0812">Transmembrane</keyword>
<evidence type="ECO:0000256" key="3">
    <source>
        <dbReference type="ARBA" id="ARBA00022692"/>
    </source>
</evidence>
<dbReference type="OrthoDB" id="8195814at2759"/>
<evidence type="ECO:0000256" key="4">
    <source>
        <dbReference type="ARBA" id="ARBA00022989"/>
    </source>
</evidence>
<accession>A0A9N9RQ46</accession>
<comment type="subcellular location">
    <subcellularLocation>
        <location evidence="1">Cell membrane</location>
        <topology evidence="1">Multi-pass membrane protein</topology>
    </subcellularLocation>
</comment>
<evidence type="ECO:0000313" key="10">
    <source>
        <dbReference type="EMBL" id="CAG9801118.1"/>
    </source>
</evidence>
<name>A0A9N9RQ46_9DIPT</name>
<gene>
    <name evidence="10" type="ORF">CHIRRI_LOCUS4053</name>
</gene>
<feature type="signal peptide" evidence="9">
    <location>
        <begin position="1"/>
        <end position="21"/>
    </location>
</feature>
<dbReference type="PANTHER" id="PTHR42643">
    <property type="entry name" value="IONOTROPIC RECEPTOR 20A-RELATED"/>
    <property type="match status" value="1"/>
</dbReference>
<dbReference type="AlphaFoldDB" id="A0A9N9RQ46"/>
<dbReference type="EMBL" id="OU895877">
    <property type="protein sequence ID" value="CAG9801118.1"/>
    <property type="molecule type" value="Genomic_DNA"/>
</dbReference>
<keyword evidence="2" id="KW-1003">Cell membrane</keyword>
<proteinExistence type="predicted"/>
<reference evidence="10" key="2">
    <citation type="submission" date="2022-10" db="EMBL/GenBank/DDBJ databases">
        <authorList>
            <consortium name="ENA_rothamsted_submissions"/>
            <consortium name="culmorum"/>
            <person name="King R."/>
        </authorList>
    </citation>
    <scope>NUCLEOTIDE SEQUENCE</scope>
</reference>
<dbReference type="PANTHER" id="PTHR42643:SF41">
    <property type="entry name" value="IONOTROPIC RECEPTOR 20A-RELATED"/>
    <property type="match status" value="1"/>
</dbReference>
<evidence type="ECO:0000256" key="7">
    <source>
        <dbReference type="ARBA" id="ARBA00023180"/>
    </source>
</evidence>
<organism evidence="10 11">
    <name type="scientific">Chironomus riparius</name>
    <dbReference type="NCBI Taxonomy" id="315576"/>
    <lineage>
        <taxon>Eukaryota</taxon>
        <taxon>Metazoa</taxon>
        <taxon>Ecdysozoa</taxon>
        <taxon>Arthropoda</taxon>
        <taxon>Hexapoda</taxon>
        <taxon>Insecta</taxon>
        <taxon>Pterygota</taxon>
        <taxon>Neoptera</taxon>
        <taxon>Endopterygota</taxon>
        <taxon>Diptera</taxon>
        <taxon>Nematocera</taxon>
        <taxon>Chironomoidea</taxon>
        <taxon>Chironomidae</taxon>
        <taxon>Chironominae</taxon>
        <taxon>Chironomus</taxon>
    </lineage>
</organism>
<sequence>MNMSLNLNLFQYFAILCLCSANPIENKTLLHQYQINNNILISSICKVANDIADQKILTQDILIGNLGGQLKVFDANAFLRCISCPAVISDLTIKMTTKHLRKASLVILAMNKTDVSSIMNLIKTHRRSTIWHHMAKIICVVSPDLSYEQIETILQTFFLNGHLNVVVVYESVKGIVYETFKPHGRYYKILMMTNPRNSLQIFQDKLKNLEGFEYQVASVNNLNNSYINSLMIHFFHAIKDQQNCNFKLLNLHNLTVMKDYWRRRKMHLLINVATIINSPEPTLMTYEEKTYCRLIPIPQKTSFVLRFIIKPFDRFIWISIIFSILCAVAVWRLFRDFGAVDSHWKVAIAIFMIFIGQGLNFSRRNRTELLILLHLISISLFILSNAYESVITSFMIDPGEQNLKTVKDLLESNFRIIVGEAFKYNFKNSSDFSSIINSLDLPEETNDDKNIIEQKYAFIRLCDVAKQILSSQRSNKKFWSEYYYILNERIPSQFIRLEASFLNPYLERFQYFMDLSFEAGLPQMWKVFESHLISKLRNVEIENDFLTLKDLGPVFLIVFIGCTLSMFVLLFEIFHYEFIRHISWSSSYDKCRTYFGTILCKMGKKPKINVNRIFVQPRESDAQCAAIN</sequence>
<feature type="transmembrane region" description="Helical" evidence="8">
    <location>
        <begin position="315"/>
        <end position="334"/>
    </location>
</feature>
<keyword evidence="11" id="KW-1185">Reference proteome</keyword>
<keyword evidence="9" id="KW-0732">Signal</keyword>
<feature type="transmembrane region" description="Helical" evidence="8">
    <location>
        <begin position="554"/>
        <end position="574"/>
    </location>
</feature>
<dbReference type="GO" id="GO:0005886">
    <property type="term" value="C:plasma membrane"/>
    <property type="evidence" value="ECO:0007669"/>
    <property type="project" value="UniProtKB-SubCell"/>
</dbReference>
<dbReference type="InterPro" id="IPR052192">
    <property type="entry name" value="Insect_Ionotropic_Sensory_Rcpt"/>
</dbReference>
<evidence type="ECO:0000256" key="9">
    <source>
        <dbReference type="SAM" id="SignalP"/>
    </source>
</evidence>
<evidence type="ECO:0000256" key="2">
    <source>
        <dbReference type="ARBA" id="ARBA00022475"/>
    </source>
</evidence>
<evidence type="ECO:0000256" key="8">
    <source>
        <dbReference type="SAM" id="Phobius"/>
    </source>
</evidence>
<keyword evidence="7" id="KW-0325">Glycoprotein</keyword>
<evidence type="ECO:0000256" key="6">
    <source>
        <dbReference type="ARBA" id="ARBA00023170"/>
    </source>
</evidence>
<feature type="transmembrane region" description="Helical" evidence="8">
    <location>
        <begin position="346"/>
        <end position="362"/>
    </location>
</feature>
<keyword evidence="6" id="KW-0675">Receptor</keyword>
<keyword evidence="4 8" id="KW-1133">Transmembrane helix</keyword>
<evidence type="ECO:0000256" key="5">
    <source>
        <dbReference type="ARBA" id="ARBA00023136"/>
    </source>
</evidence>